<evidence type="ECO:0000259" key="4">
    <source>
        <dbReference type="Pfam" id="PF16113"/>
    </source>
</evidence>
<dbReference type="STRING" id="185761.SAMN05660282_01793"/>
<evidence type="ECO:0000256" key="1">
    <source>
        <dbReference type="ARBA" id="ARBA00001709"/>
    </source>
</evidence>
<dbReference type="Pfam" id="PF16113">
    <property type="entry name" value="ECH_2"/>
    <property type="match status" value="1"/>
</dbReference>
<evidence type="ECO:0000313" key="6">
    <source>
        <dbReference type="Proteomes" id="UP000199065"/>
    </source>
</evidence>
<dbReference type="PANTHER" id="PTHR43176">
    <property type="entry name" value="3-HYDROXYISOBUTYRYL-COA HYDROLASE-RELATED"/>
    <property type="match status" value="1"/>
</dbReference>
<dbReference type="RefSeq" id="WP_092286554.1">
    <property type="nucleotide sequence ID" value="NZ_FOPJ01000012.1"/>
</dbReference>
<name>A0A1I2UG48_9CORY</name>
<dbReference type="NCBIfam" id="NF004127">
    <property type="entry name" value="PRK05617.1"/>
    <property type="match status" value="1"/>
</dbReference>
<keyword evidence="3" id="KW-0378">Hydrolase</keyword>
<dbReference type="AlphaFoldDB" id="A0A1I2UG48"/>
<comment type="catalytic activity">
    <reaction evidence="1">
        <text>3-hydroxy-2-methylpropanoyl-CoA + H2O = 3-hydroxy-2-methylpropanoate + CoA + H(+)</text>
        <dbReference type="Rhea" id="RHEA:20888"/>
        <dbReference type="ChEBI" id="CHEBI:11805"/>
        <dbReference type="ChEBI" id="CHEBI:15377"/>
        <dbReference type="ChEBI" id="CHEBI:15378"/>
        <dbReference type="ChEBI" id="CHEBI:57287"/>
        <dbReference type="ChEBI" id="CHEBI:57340"/>
        <dbReference type="EC" id="3.1.2.4"/>
    </reaction>
</comment>
<evidence type="ECO:0000256" key="3">
    <source>
        <dbReference type="ARBA" id="ARBA00022801"/>
    </source>
</evidence>
<protein>
    <recommendedName>
        <fullName evidence="2">3-hydroxyisobutyryl-CoA hydrolase</fullName>
        <ecNumber evidence="2">3.1.2.4</ecNumber>
    </recommendedName>
</protein>
<dbReference type="OrthoDB" id="9790967at2"/>
<dbReference type="InterPro" id="IPR045004">
    <property type="entry name" value="ECH_dom"/>
</dbReference>
<proteinExistence type="predicted"/>
<dbReference type="EMBL" id="FOPJ01000012">
    <property type="protein sequence ID" value="SFG73836.1"/>
    <property type="molecule type" value="Genomic_DNA"/>
</dbReference>
<dbReference type="Proteomes" id="UP000199065">
    <property type="component" value="Unassembled WGS sequence"/>
</dbReference>
<dbReference type="InterPro" id="IPR029045">
    <property type="entry name" value="ClpP/crotonase-like_dom_sf"/>
</dbReference>
<dbReference type="CDD" id="cd06558">
    <property type="entry name" value="crotonase-like"/>
    <property type="match status" value="1"/>
</dbReference>
<dbReference type="EC" id="3.1.2.4" evidence="2"/>
<dbReference type="Gene3D" id="3.90.226.10">
    <property type="entry name" value="2-enoyl-CoA Hydratase, Chain A, domain 1"/>
    <property type="match status" value="1"/>
</dbReference>
<evidence type="ECO:0000256" key="2">
    <source>
        <dbReference type="ARBA" id="ARBA00011915"/>
    </source>
</evidence>
<keyword evidence="6" id="KW-1185">Reference proteome</keyword>
<gene>
    <name evidence="5" type="ORF">SAMN05660282_01793</name>
</gene>
<dbReference type="InterPro" id="IPR032259">
    <property type="entry name" value="HIBYL-CoA-H"/>
</dbReference>
<feature type="domain" description="Enoyl-CoA hydratase/isomerase" evidence="4">
    <location>
        <begin position="12"/>
        <end position="315"/>
    </location>
</feature>
<organism evidence="5 6">
    <name type="scientific">Corynebacterium spheniscorum</name>
    <dbReference type="NCBI Taxonomy" id="185761"/>
    <lineage>
        <taxon>Bacteria</taxon>
        <taxon>Bacillati</taxon>
        <taxon>Actinomycetota</taxon>
        <taxon>Actinomycetes</taxon>
        <taxon>Mycobacteriales</taxon>
        <taxon>Corynebacteriaceae</taxon>
        <taxon>Corynebacterium</taxon>
    </lineage>
</organism>
<dbReference type="GO" id="GO:0003860">
    <property type="term" value="F:3-hydroxyisobutyryl-CoA hydrolase activity"/>
    <property type="evidence" value="ECO:0007669"/>
    <property type="project" value="UniProtKB-EC"/>
</dbReference>
<dbReference type="SUPFAM" id="SSF52096">
    <property type="entry name" value="ClpP/crotonase"/>
    <property type="match status" value="1"/>
</dbReference>
<sequence length="326" mass="35430">MSIHTSIHNHTAVITLDRPKALNALNHEMVKEMTRVLQEWRDDEDITMVVLRGAGERALCAGGDIASLYEDAKLGGSLGEEFWRDEYRLNDLIANYPKPYVAIMHGIVLGGGVGVSAHGSHRIVTDSTRIGMPEVGIGFVPDVGGTYLLSRAGELGRYLALSARHVGAADAIRSGLADVYVPEERLEELLGQLCATGLPSVIDDFAQPLEEEGVDASKCVGETVAEILANLDEDDAKRIRQHCPTALAVTLASLQRAANMDLKQALNAEFGVSLRMQARADFVEGVRAQIIDKDRSPAWCPAFLDDVHEEAIEEILSPVDCEYPFA</sequence>
<dbReference type="GO" id="GO:0006574">
    <property type="term" value="P:L-valine catabolic process"/>
    <property type="evidence" value="ECO:0007669"/>
    <property type="project" value="TreeGrafter"/>
</dbReference>
<accession>A0A1I2UG48</accession>
<reference evidence="5 6" key="1">
    <citation type="submission" date="2016-10" db="EMBL/GenBank/DDBJ databases">
        <authorList>
            <person name="de Groot N.N."/>
        </authorList>
    </citation>
    <scope>NUCLEOTIDE SEQUENCE [LARGE SCALE GENOMIC DNA]</scope>
    <source>
        <strain>J11</strain>
        <strain evidence="6">PG 39</strain>
    </source>
</reference>
<evidence type="ECO:0000313" key="5">
    <source>
        <dbReference type="EMBL" id="SFG73836.1"/>
    </source>
</evidence>
<dbReference type="PANTHER" id="PTHR43176:SF3">
    <property type="entry name" value="3-HYDROXYISOBUTYRYL-COA HYDROLASE, MITOCHONDRIAL"/>
    <property type="match status" value="1"/>
</dbReference>
<dbReference type="GO" id="GO:0005829">
    <property type="term" value="C:cytosol"/>
    <property type="evidence" value="ECO:0007669"/>
    <property type="project" value="TreeGrafter"/>
</dbReference>